<dbReference type="AlphaFoldDB" id="A0A0C9WAH7"/>
<dbReference type="Pfam" id="PF14613">
    <property type="entry name" value="HAM1_C"/>
    <property type="match status" value="1"/>
</dbReference>
<dbReference type="CDD" id="cd18186">
    <property type="entry name" value="BTB_POZ_ZBTB_KLHL-like"/>
    <property type="match status" value="1"/>
</dbReference>
<dbReference type="InterPro" id="IPR017943">
    <property type="entry name" value="Bactericidal_perm-incr_a/b_dom"/>
</dbReference>
<accession>A0A0C9WAH7</accession>
<dbReference type="InterPro" id="IPR011333">
    <property type="entry name" value="SKP1/BTB/POZ_sf"/>
</dbReference>
<evidence type="ECO:0000313" key="3">
    <source>
        <dbReference type="EMBL" id="KIJ60506.1"/>
    </source>
</evidence>
<dbReference type="InterPro" id="IPR027842">
    <property type="entry name" value="HAM1-like_C"/>
</dbReference>
<name>A0A0C9WAH7_9AGAM</name>
<evidence type="ECO:0000259" key="2">
    <source>
        <dbReference type="PROSITE" id="PS50097"/>
    </source>
</evidence>
<dbReference type="Pfam" id="PF00651">
    <property type="entry name" value="BTB"/>
    <property type="match status" value="1"/>
</dbReference>
<feature type="region of interest" description="Disordered" evidence="1">
    <location>
        <begin position="624"/>
        <end position="644"/>
    </location>
</feature>
<dbReference type="PANTHER" id="PTHR31138">
    <property type="entry name" value="CHROMOSOME 19, WHOLE GENOME SHOTGUN SEQUENCE"/>
    <property type="match status" value="1"/>
</dbReference>
<dbReference type="PANTHER" id="PTHR31138:SF1">
    <property type="entry name" value="PDZ DOMAIN-CONTAINING PROTEIN"/>
    <property type="match status" value="1"/>
</dbReference>
<dbReference type="EMBL" id="KN839871">
    <property type="protein sequence ID" value="KIJ60506.1"/>
    <property type="molecule type" value="Genomic_DNA"/>
</dbReference>
<dbReference type="PROSITE" id="PS50097">
    <property type="entry name" value="BTB"/>
    <property type="match status" value="1"/>
</dbReference>
<dbReference type="InterPro" id="IPR000210">
    <property type="entry name" value="BTB/POZ_dom"/>
</dbReference>
<organism evidence="3 4">
    <name type="scientific">Hydnomerulius pinastri MD-312</name>
    <dbReference type="NCBI Taxonomy" id="994086"/>
    <lineage>
        <taxon>Eukaryota</taxon>
        <taxon>Fungi</taxon>
        <taxon>Dikarya</taxon>
        <taxon>Basidiomycota</taxon>
        <taxon>Agaricomycotina</taxon>
        <taxon>Agaricomycetes</taxon>
        <taxon>Agaricomycetidae</taxon>
        <taxon>Boletales</taxon>
        <taxon>Boletales incertae sedis</taxon>
        <taxon>Leucogyrophana</taxon>
    </lineage>
</organism>
<feature type="domain" description="BTB" evidence="2">
    <location>
        <begin position="37"/>
        <end position="95"/>
    </location>
</feature>
<evidence type="ECO:0000313" key="4">
    <source>
        <dbReference type="Proteomes" id="UP000053820"/>
    </source>
</evidence>
<dbReference type="SUPFAM" id="SSF55394">
    <property type="entry name" value="Bactericidal permeability-increasing protein, BPI"/>
    <property type="match status" value="1"/>
</dbReference>
<evidence type="ECO:0000256" key="1">
    <source>
        <dbReference type="SAM" id="MobiDB-lite"/>
    </source>
</evidence>
<dbReference type="Gene3D" id="3.15.10.10">
    <property type="entry name" value="Bactericidal permeability-increasing protein, domain 1"/>
    <property type="match status" value="1"/>
</dbReference>
<protein>
    <recommendedName>
        <fullName evidence="2">BTB domain-containing protein</fullName>
    </recommendedName>
</protein>
<reference evidence="3 4" key="1">
    <citation type="submission" date="2014-04" db="EMBL/GenBank/DDBJ databases">
        <title>Evolutionary Origins and Diversification of the Mycorrhizal Mutualists.</title>
        <authorList>
            <consortium name="DOE Joint Genome Institute"/>
            <consortium name="Mycorrhizal Genomics Consortium"/>
            <person name="Kohler A."/>
            <person name="Kuo A."/>
            <person name="Nagy L.G."/>
            <person name="Floudas D."/>
            <person name="Copeland A."/>
            <person name="Barry K.W."/>
            <person name="Cichocki N."/>
            <person name="Veneault-Fourrey C."/>
            <person name="LaButti K."/>
            <person name="Lindquist E.A."/>
            <person name="Lipzen A."/>
            <person name="Lundell T."/>
            <person name="Morin E."/>
            <person name="Murat C."/>
            <person name="Riley R."/>
            <person name="Ohm R."/>
            <person name="Sun H."/>
            <person name="Tunlid A."/>
            <person name="Henrissat B."/>
            <person name="Grigoriev I.V."/>
            <person name="Hibbett D.S."/>
            <person name="Martin F."/>
        </authorList>
    </citation>
    <scope>NUCLEOTIDE SEQUENCE [LARGE SCALE GENOMIC DNA]</scope>
    <source>
        <strain evidence="3 4">MD-312</strain>
    </source>
</reference>
<gene>
    <name evidence="3" type="ORF">HYDPIDRAFT_170143</name>
</gene>
<proteinExistence type="predicted"/>
<dbReference type="Proteomes" id="UP000053820">
    <property type="component" value="Unassembled WGS sequence"/>
</dbReference>
<dbReference type="SUPFAM" id="SSF54695">
    <property type="entry name" value="POZ domain"/>
    <property type="match status" value="1"/>
</dbReference>
<dbReference type="OrthoDB" id="19394at2759"/>
<dbReference type="InterPro" id="IPR045967">
    <property type="entry name" value="HAM1-like_N"/>
</dbReference>
<dbReference type="HOGENOM" id="CLU_271816_0_0_1"/>
<dbReference type="GO" id="GO:0008289">
    <property type="term" value="F:lipid binding"/>
    <property type="evidence" value="ECO:0007669"/>
    <property type="project" value="InterPro"/>
</dbReference>
<keyword evidence="4" id="KW-1185">Reference proteome</keyword>
<dbReference type="Gene3D" id="3.30.710.10">
    <property type="entry name" value="Potassium Channel Kv1.1, Chain A"/>
    <property type="match status" value="1"/>
</dbReference>
<sequence length="1191" mass="137395">MSREARPHEEAEEEVIVLPDDYIPPPARCKELWYQDGNVILEIDRSRFRVHRSILSRKSRGFANLFECIETRRNVPIVQLEGDAEEMKHLLLTLYETSYLERHAHLYEYVSVLLRLSTRYQFPDLRREAIARIKQWYPNTLEGFDNPKSISLRDDAEENAIAAINLAREANCLEMLPAAFYFCSRLPLSIIMRGDDLATLNATDIVTCLRGRARLLQRQKEKTHFFLYHMPPDAPYHGREKWCTKDRCVEGGCAYRFLPYLQKQDLATPCTLELFTRWEVVGHCPKCPVPKAKMHEVARKEPIPRASGDLYGFSEVLYRHMYLHTECRVQQYCFHWHVSDFDVTDITRLERASFVNPDDVDGPVIVWLDDAPEAIQELLKTFREPKYFDVNAHSVSYISAILLLSTKYEITELWLKATRHLEFGLPSTLEIFDNPIYVEHRKFAEENAIELVNLARQIGLLEILPCALYYCARLPIDTILDGKGANTLSAADVLACLLGKEQLLKLQREKTHPFIWQAPKPNIKDRRTRRCTDGTCVCGGQHGKFLKYLQEKDLSTPFPLELFDQWHIVGRCVYCAAHLIVAHQEARESVWKDLPAVFGLGSWEDIMERYDVYSLASTGAIRPPRTLEGVGPDTSSEEVEAKKQGFKDRIKGVRDGISDRLPQQHKDRANEHFERGRKFLAEEYFPEERRDQFIYRGKKVIIECQKHDDYQDAMKWLLSFAEEYAGHGQTMTGKGKESGGAITGDPALRQSTSELRQLLERFANEKSMNGIFDAANALIDDARRDEEFRSWFKRLDTFIRKLLLEAGYVLEDDCNREGREIRESGRTFWDEKYRGHFDNLFNSIGDWFSAMGEDPLNKRFGEDWARLTRDLLFDSEGSLKFKPDLWSDIRKVIVPTLVDKIGYVPIPRVEYTDDALDLVVENLTLQGRNLFPNFMSLEAHNFLKFSPYNAISDEHHHEFTLTFGQMQADMRDVAFYFRRKSGFPKVADSGLADVLLGGSGLTATVHLVSADKDRSSVFKVKNVHVKVDTLKFSIRDSKHDLLYKTLKPLATGLVKRQIQKAIADAITTGMEYVDGQLVAVRDRMEEAKTSEEANRKQVLQDLFKRQKEEQKEHSIRTTESKSQFKVVHNKRASIIDTGHPAGWVNRTTEREDKATVGKDWRSEAAPVLTVPSILSGTMRFDFICYHDEYEA</sequence>
<dbReference type="Pfam" id="PF19343">
    <property type="entry name" value="HAM1_N"/>
    <property type="match status" value="1"/>
</dbReference>
<dbReference type="SMART" id="SM00225">
    <property type="entry name" value="BTB"/>
    <property type="match status" value="1"/>
</dbReference>